<protein>
    <submittedName>
        <fullName evidence="3">Uncharacterized protein</fullName>
    </submittedName>
</protein>
<dbReference type="InterPro" id="IPR011990">
    <property type="entry name" value="TPR-like_helical_dom_sf"/>
</dbReference>
<gene>
    <name evidence="3" type="ORF">NSJP_2416</name>
</gene>
<sequence length="124" mass="13387">MMLRRGLAAILCTVFLGVTAAYADMGHGHAAAPLKAGAGSKAETHITEGIMHYEKGHMDEAKKHFTAAVQDDPQSAEAHYNVALVLDKTGDHKGASEHFKKAKELGKDNPDIQNSEILNKHVKM</sequence>
<proteinExistence type="predicted"/>
<evidence type="ECO:0000256" key="1">
    <source>
        <dbReference type="PROSITE-ProRule" id="PRU00339"/>
    </source>
</evidence>
<keyword evidence="1" id="KW-0802">TPR repeat</keyword>
<dbReference type="Proteomes" id="UP000192042">
    <property type="component" value="Chromosome I"/>
</dbReference>
<dbReference type="STRING" id="1325564.NSJP_2416"/>
<dbReference type="RefSeq" id="WP_080886951.1">
    <property type="nucleotide sequence ID" value="NZ_LT828648.1"/>
</dbReference>
<keyword evidence="2" id="KW-0732">Signal</keyword>
<keyword evidence="4" id="KW-1185">Reference proteome</keyword>
<evidence type="ECO:0000313" key="3">
    <source>
        <dbReference type="EMBL" id="SLM48588.1"/>
    </source>
</evidence>
<dbReference type="KEGG" id="nja:NSJP_2416"/>
<dbReference type="OrthoDB" id="9814042at2"/>
<dbReference type="PROSITE" id="PS50005">
    <property type="entry name" value="TPR"/>
    <property type="match status" value="2"/>
</dbReference>
<feature type="chain" id="PRO_5012099593" evidence="2">
    <location>
        <begin position="24"/>
        <end position="124"/>
    </location>
</feature>
<organism evidence="3 4">
    <name type="scientific">Nitrospira japonica</name>
    <dbReference type="NCBI Taxonomy" id="1325564"/>
    <lineage>
        <taxon>Bacteria</taxon>
        <taxon>Pseudomonadati</taxon>
        <taxon>Nitrospirota</taxon>
        <taxon>Nitrospiria</taxon>
        <taxon>Nitrospirales</taxon>
        <taxon>Nitrospiraceae</taxon>
        <taxon>Nitrospira</taxon>
    </lineage>
</organism>
<feature type="repeat" description="TPR" evidence="1">
    <location>
        <begin position="42"/>
        <end position="75"/>
    </location>
</feature>
<evidence type="ECO:0000256" key="2">
    <source>
        <dbReference type="SAM" id="SignalP"/>
    </source>
</evidence>
<dbReference type="EMBL" id="LT828648">
    <property type="protein sequence ID" value="SLM48588.1"/>
    <property type="molecule type" value="Genomic_DNA"/>
</dbReference>
<reference evidence="3 4" key="1">
    <citation type="submission" date="2017-03" db="EMBL/GenBank/DDBJ databases">
        <authorList>
            <person name="Afonso C.L."/>
            <person name="Miller P.J."/>
            <person name="Scott M.A."/>
            <person name="Spackman E."/>
            <person name="Goraichik I."/>
            <person name="Dimitrov K.M."/>
            <person name="Suarez D.L."/>
            <person name="Swayne D.E."/>
        </authorList>
    </citation>
    <scope>NUCLEOTIDE SEQUENCE [LARGE SCALE GENOMIC DNA]</scope>
    <source>
        <strain evidence="3">Genome sequencing of Nitrospira japonica strain NJ11</strain>
    </source>
</reference>
<feature type="signal peptide" evidence="2">
    <location>
        <begin position="1"/>
        <end position="23"/>
    </location>
</feature>
<dbReference type="Pfam" id="PF13432">
    <property type="entry name" value="TPR_16"/>
    <property type="match status" value="1"/>
</dbReference>
<name>A0A1W1I6D8_9BACT</name>
<dbReference type="InterPro" id="IPR019734">
    <property type="entry name" value="TPR_rpt"/>
</dbReference>
<dbReference type="AlphaFoldDB" id="A0A1W1I6D8"/>
<dbReference type="SMART" id="SM00028">
    <property type="entry name" value="TPR"/>
    <property type="match status" value="2"/>
</dbReference>
<accession>A0A1W1I6D8</accession>
<feature type="repeat" description="TPR" evidence="1">
    <location>
        <begin position="76"/>
        <end position="109"/>
    </location>
</feature>
<dbReference type="Gene3D" id="1.25.40.10">
    <property type="entry name" value="Tetratricopeptide repeat domain"/>
    <property type="match status" value="1"/>
</dbReference>
<dbReference type="SUPFAM" id="SSF48452">
    <property type="entry name" value="TPR-like"/>
    <property type="match status" value="1"/>
</dbReference>
<evidence type="ECO:0000313" key="4">
    <source>
        <dbReference type="Proteomes" id="UP000192042"/>
    </source>
</evidence>